<sequence length="134" mass="15893">MSRKKKKDYSFRPFEKATSSIDNHHIRITRNMMESVAWKELSVHAVVLYLAMKTKYTGSNENDISFTYAEGEKLMNKATFTKSMDQLIENGFIQIIRQGWSIREPNIYGFHTMWQLFGTKHFEVKPRIKRQPKQ</sequence>
<protein>
    <recommendedName>
        <fullName evidence="2">Bacteriophage lambda Replication protein O N-terminal domain-containing protein</fullName>
    </recommendedName>
</protein>
<name>A0A1B2DPU8_9BACL</name>
<dbReference type="AlphaFoldDB" id="A0A1B2DPU8"/>
<evidence type="ECO:0000313" key="1">
    <source>
        <dbReference type="EMBL" id="ANY69735.1"/>
    </source>
</evidence>
<evidence type="ECO:0008006" key="2">
    <source>
        <dbReference type="Google" id="ProtNLM"/>
    </source>
</evidence>
<gene>
    <name evidence="1" type="ORF">BBD42_27015</name>
</gene>
<dbReference type="EMBL" id="CP016808">
    <property type="protein sequence ID" value="ANY69735.1"/>
    <property type="molecule type" value="Genomic_DNA"/>
</dbReference>
<proteinExistence type="predicted"/>
<organism evidence="1">
    <name type="scientific">Paenibacillus sp. BIHB 4019</name>
    <dbReference type="NCBI Taxonomy" id="1870819"/>
    <lineage>
        <taxon>Bacteria</taxon>
        <taxon>Bacillati</taxon>
        <taxon>Bacillota</taxon>
        <taxon>Bacilli</taxon>
        <taxon>Bacillales</taxon>
        <taxon>Paenibacillaceae</taxon>
        <taxon>Paenibacillus</taxon>
    </lineage>
</organism>
<accession>A0A1B2DPU8</accession>
<dbReference type="RefSeq" id="WP_099520725.1">
    <property type="nucleotide sequence ID" value="NZ_CP016808.1"/>
</dbReference>
<reference evidence="1" key="1">
    <citation type="submission" date="2016-08" db="EMBL/GenBank/DDBJ databases">
        <title>Complete Genome Seqeunce of Paenibacillus sp. BIHB 4019 from tea rhizoplane.</title>
        <authorList>
            <person name="Thakur R."/>
            <person name="Swarnkar M.K."/>
            <person name="Gulati A."/>
        </authorList>
    </citation>
    <scope>NUCLEOTIDE SEQUENCE [LARGE SCALE GENOMIC DNA]</scope>
    <source>
        <strain evidence="1">BIHB4019</strain>
    </source>
</reference>